<evidence type="ECO:0000256" key="5">
    <source>
        <dbReference type="ARBA" id="ARBA00023136"/>
    </source>
</evidence>
<accession>A0A1T4KJB2</accession>
<evidence type="ECO:0000256" key="2">
    <source>
        <dbReference type="ARBA" id="ARBA00022475"/>
    </source>
</evidence>
<dbReference type="STRING" id="142842.SAMN02745118_00806"/>
<evidence type="ECO:0000256" key="3">
    <source>
        <dbReference type="ARBA" id="ARBA00022692"/>
    </source>
</evidence>
<dbReference type="PANTHER" id="PTHR33885">
    <property type="entry name" value="PHAGE SHOCK PROTEIN C"/>
    <property type="match status" value="1"/>
</dbReference>
<evidence type="ECO:0000259" key="7">
    <source>
        <dbReference type="Pfam" id="PF04024"/>
    </source>
</evidence>
<evidence type="ECO:0000313" key="9">
    <source>
        <dbReference type="Proteomes" id="UP000190625"/>
    </source>
</evidence>
<name>A0A1T4KJB2_9FIRM</name>
<gene>
    <name evidence="8" type="ORF">SAMN02745118_00806</name>
</gene>
<dbReference type="Proteomes" id="UP000190625">
    <property type="component" value="Unassembled WGS sequence"/>
</dbReference>
<dbReference type="GO" id="GO:0005886">
    <property type="term" value="C:plasma membrane"/>
    <property type="evidence" value="ECO:0007669"/>
    <property type="project" value="UniProtKB-SubCell"/>
</dbReference>
<keyword evidence="9" id="KW-1185">Reference proteome</keyword>
<dbReference type="InterPro" id="IPR052027">
    <property type="entry name" value="PspC"/>
</dbReference>
<organism evidence="8 9">
    <name type="scientific">Selenihalanaerobacter shriftii</name>
    <dbReference type="NCBI Taxonomy" id="142842"/>
    <lineage>
        <taxon>Bacteria</taxon>
        <taxon>Bacillati</taxon>
        <taxon>Bacillota</taxon>
        <taxon>Clostridia</taxon>
        <taxon>Halanaerobiales</taxon>
        <taxon>Halobacteroidaceae</taxon>
        <taxon>Selenihalanaerobacter</taxon>
    </lineage>
</organism>
<proteinExistence type="predicted"/>
<feature type="transmembrane region" description="Helical" evidence="6">
    <location>
        <begin position="36"/>
        <end position="59"/>
    </location>
</feature>
<dbReference type="InterPro" id="IPR007168">
    <property type="entry name" value="Phageshock_PspC_N"/>
</dbReference>
<evidence type="ECO:0000313" key="8">
    <source>
        <dbReference type="EMBL" id="SJZ42522.1"/>
    </source>
</evidence>
<keyword evidence="2" id="KW-1003">Cell membrane</keyword>
<comment type="subcellular location">
    <subcellularLocation>
        <location evidence="1">Cell membrane</location>
        <topology evidence="1">Single-pass membrane protein</topology>
    </subcellularLocation>
</comment>
<dbReference type="PANTHER" id="PTHR33885:SF3">
    <property type="entry name" value="PHAGE SHOCK PROTEIN C"/>
    <property type="match status" value="1"/>
</dbReference>
<sequence>MNLNDKLYRSSTDKMVAGICGGISEYFGVDSTIVRLIWVLLFIGAGAGFIAYILCWIIIPKKN</sequence>
<keyword evidence="5 6" id="KW-0472">Membrane</keyword>
<evidence type="ECO:0000256" key="4">
    <source>
        <dbReference type="ARBA" id="ARBA00022989"/>
    </source>
</evidence>
<dbReference type="EMBL" id="FUWM01000006">
    <property type="protein sequence ID" value="SJZ42522.1"/>
    <property type="molecule type" value="Genomic_DNA"/>
</dbReference>
<evidence type="ECO:0000256" key="6">
    <source>
        <dbReference type="SAM" id="Phobius"/>
    </source>
</evidence>
<dbReference type="AlphaFoldDB" id="A0A1T4KJB2"/>
<dbReference type="Pfam" id="PF04024">
    <property type="entry name" value="PspC"/>
    <property type="match status" value="1"/>
</dbReference>
<keyword evidence="4 6" id="KW-1133">Transmembrane helix</keyword>
<protein>
    <submittedName>
        <fullName evidence="8">Phage shock protein C (PspC) family protein</fullName>
    </submittedName>
</protein>
<reference evidence="9" key="1">
    <citation type="submission" date="2017-02" db="EMBL/GenBank/DDBJ databases">
        <authorList>
            <person name="Varghese N."/>
            <person name="Submissions S."/>
        </authorList>
    </citation>
    <scope>NUCLEOTIDE SEQUENCE [LARGE SCALE GENOMIC DNA]</scope>
    <source>
        <strain evidence="9">ATCC BAA-73</strain>
    </source>
</reference>
<evidence type="ECO:0000256" key="1">
    <source>
        <dbReference type="ARBA" id="ARBA00004162"/>
    </source>
</evidence>
<feature type="domain" description="Phage shock protein PspC N-terminal" evidence="7">
    <location>
        <begin position="6"/>
        <end position="62"/>
    </location>
</feature>
<keyword evidence="3 6" id="KW-0812">Transmembrane</keyword>
<dbReference type="RefSeq" id="WP_234983886.1">
    <property type="nucleotide sequence ID" value="NZ_FUWM01000006.1"/>
</dbReference>